<evidence type="ECO:0000313" key="11">
    <source>
        <dbReference type="EMBL" id="HIZ66126.1"/>
    </source>
</evidence>
<reference evidence="11" key="2">
    <citation type="submission" date="2021-04" db="EMBL/GenBank/DDBJ databases">
        <authorList>
            <person name="Gilroy R."/>
        </authorList>
    </citation>
    <scope>NUCLEOTIDE SEQUENCE</scope>
    <source>
        <strain evidence="11">1068</strain>
    </source>
</reference>
<evidence type="ECO:0000256" key="8">
    <source>
        <dbReference type="ARBA" id="ARBA00038436"/>
    </source>
</evidence>
<feature type="transmembrane region" description="Helical" evidence="9">
    <location>
        <begin position="130"/>
        <end position="148"/>
    </location>
</feature>
<gene>
    <name evidence="11" type="ORF">H9809_09560</name>
</gene>
<comment type="similarity">
    <text evidence="8">Belongs to the TRAP transporter small permease family.</text>
</comment>
<keyword evidence="6 9" id="KW-1133">Transmembrane helix</keyword>
<comment type="subcellular location">
    <subcellularLocation>
        <location evidence="1">Cell inner membrane</location>
        <topology evidence="1">Multi-pass membrane protein</topology>
    </subcellularLocation>
</comment>
<keyword evidence="2" id="KW-0813">Transport</keyword>
<keyword evidence="4" id="KW-0997">Cell inner membrane</keyword>
<dbReference type="EMBL" id="DXBG01000225">
    <property type="protein sequence ID" value="HIZ66126.1"/>
    <property type="molecule type" value="Genomic_DNA"/>
</dbReference>
<evidence type="ECO:0000259" key="10">
    <source>
        <dbReference type="Pfam" id="PF04290"/>
    </source>
</evidence>
<dbReference type="GO" id="GO:0022857">
    <property type="term" value="F:transmembrane transporter activity"/>
    <property type="evidence" value="ECO:0007669"/>
    <property type="project" value="TreeGrafter"/>
</dbReference>
<proteinExistence type="inferred from homology"/>
<evidence type="ECO:0000256" key="5">
    <source>
        <dbReference type="ARBA" id="ARBA00022692"/>
    </source>
</evidence>
<dbReference type="GO" id="GO:0015740">
    <property type="term" value="P:C4-dicarboxylate transport"/>
    <property type="evidence" value="ECO:0007669"/>
    <property type="project" value="TreeGrafter"/>
</dbReference>
<dbReference type="AlphaFoldDB" id="A0A9D2JSW2"/>
<comment type="caution">
    <text evidence="11">The sequence shown here is derived from an EMBL/GenBank/DDBJ whole genome shotgun (WGS) entry which is preliminary data.</text>
</comment>
<keyword evidence="7 9" id="KW-0472">Membrane</keyword>
<name>A0A9D2JSW2_9FIRM</name>
<keyword evidence="5 9" id="KW-0812">Transmembrane</keyword>
<feature type="transmembrane region" description="Helical" evidence="9">
    <location>
        <begin position="53"/>
        <end position="75"/>
    </location>
</feature>
<dbReference type="PANTHER" id="PTHR35011">
    <property type="entry name" value="2,3-DIKETO-L-GULONATE TRAP TRANSPORTER SMALL PERMEASE PROTEIN YIAM"/>
    <property type="match status" value="1"/>
</dbReference>
<feature type="domain" description="Tripartite ATP-independent periplasmic transporters DctQ component" evidence="10">
    <location>
        <begin position="26"/>
        <end position="153"/>
    </location>
</feature>
<dbReference type="InterPro" id="IPR055348">
    <property type="entry name" value="DctQ"/>
</dbReference>
<dbReference type="InterPro" id="IPR007387">
    <property type="entry name" value="TRAP_DctQ"/>
</dbReference>
<dbReference type="GO" id="GO:0005886">
    <property type="term" value="C:plasma membrane"/>
    <property type="evidence" value="ECO:0007669"/>
    <property type="project" value="UniProtKB-SubCell"/>
</dbReference>
<evidence type="ECO:0000256" key="1">
    <source>
        <dbReference type="ARBA" id="ARBA00004429"/>
    </source>
</evidence>
<reference evidence="11" key="1">
    <citation type="journal article" date="2021" name="PeerJ">
        <title>Extensive microbial diversity within the chicken gut microbiome revealed by metagenomics and culture.</title>
        <authorList>
            <person name="Gilroy R."/>
            <person name="Ravi A."/>
            <person name="Getino M."/>
            <person name="Pursley I."/>
            <person name="Horton D.L."/>
            <person name="Alikhan N.F."/>
            <person name="Baker D."/>
            <person name="Gharbi K."/>
            <person name="Hall N."/>
            <person name="Watson M."/>
            <person name="Adriaenssens E.M."/>
            <person name="Foster-Nyarko E."/>
            <person name="Jarju S."/>
            <person name="Secka A."/>
            <person name="Antonio M."/>
            <person name="Oren A."/>
            <person name="Chaudhuri R.R."/>
            <person name="La Ragione R."/>
            <person name="Hildebrand F."/>
            <person name="Pallen M.J."/>
        </authorList>
    </citation>
    <scope>NUCLEOTIDE SEQUENCE</scope>
    <source>
        <strain evidence="11">1068</strain>
    </source>
</reference>
<protein>
    <submittedName>
        <fullName evidence="11">TRAP transporter small permease</fullName>
    </submittedName>
</protein>
<evidence type="ECO:0000256" key="2">
    <source>
        <dbReference type="ARBA" id="ARBA00022448"/>
    </source>
</evidence>
<evidence type="ECO:0000256" key="3">
    <source>
        <dbReference type="ARBA" id="ARBA00022475"/>
    </source>
</evidence>
<organism evidence="11 12">
    <name type="scientific">Candidatus Blautia pullicola</name>
    <dbReference type="NCBI Taxonomy" id="2838498"/>
    <lineage>
        <taxon>Bacteria</taxon>
        <taxon>Bacillati</taxon>
        <taxon>Bacillota</taxon>
        <taxon>Clostridia</taxon>
        <taxon>Lachnospirales</taxon>
        <taxon>Lachnospiraceae</taxon>
        <taxon>Blautia</taxon>
    </lineage>
</organism>
<dbReference type="Pfam" id="PF04290">
    <property type="entry name" value="DctQ"/>
    <property type="match status" value="1"/>
</dbReference>
<keyword evidence="3" id="KW-1003">Cell membrane</keyword>
<dbReference type="PANTHER" id="PTHR35011:SF2">
    <property type="entry name" value="2,3-DIKETO-L-GULONATE TRAP TRANSPORTER SMALL PERMEASE PROTEIN YIAM"/>
    <property type="match status" value="1"/>
</dbReference>
<dbReference type="Proteomes" id="UP000824056">
    <property type="component" value="Unassembled WGS sequence"/>
</dbReference>
<sequence length="168" mass="19039">MEKVKQIFEKLQNIVNGIIGLMLIAIMVIIFVQTFTRYVVFYSIPWSEEASRYLFVGMILLGVNIGISQDLMVRIDLIDNFLNDKVKKGLEIGRQMIALVISLIFFYSTFGMIRIGGYQMSPALRLPMNIMYGILCMGFLLAVIAVIFKLADIVKQKPEEVITKGGDM</sequence>
<feature type="transmembrane region" description="Helical" evidence="9">
    <location>
        <begin position="12"/>
        <end position="33"/>
    </location>
</feature>
<evidence type="ECO:0000256" key="9">
    <source>
        <dbReference type="SAM" id="Phobius"/>
    </source>
</evidence>
<accession>A0A9D2JSW2</accession>
<evidence type="ECO:0000256" key="7">
    <source>
        <dbReference type="ARBA" id="ARBA00023136"/>
    </source>
</evidence>
<evidence type="ECO:0000256" key="4">
    <source>
        <dbReference type="ARBA" id="ARBA00022519"/>
    </source>
</evidence>
<evidence type="ECO:0000313" key="12">
    <source>
        <dbReference type="Proteomes" id="UP000824056"/>
    </source>
</evidence>
<evidence type="ECO:0000256" key="6">
    <source>
        <dbReference type="ARBA" id="ARBA00022989"/>
    </source>
</evidence>
<feature type="transmembrane region" description="Helical" evidence="9">
    <location>
        <begin position="96"/>
        <end position="118"/>
    </location>
</feature>